<dbReference type="Proteomes" id="UP001367508">
    <property type="component" value="Unassembled WGS sequence"/>
</dbReference>
<dbReference type="PANTHER" id="PTHR31342:SF7">
    <property type="entry name" value="PROTEIN CHUP1, CHLOROPLASTIC"/>
    <property type="match status" value="1"/>
</dbReference>
<evidence type="ECO:0000256" key="2">
    <source>
        <dbReference type="SAM" id="Coils"/>
    </source>
</evidence>
<evidence type="ECO:0008006" key="6">
    <source>
        <dbReference type="Google" id="ProtNLM"/>
    </source>
</evidence>
<feature type="coiled-coil region" evidence="2">
    <location>
        <begin position="244"/>
        <end position="325"/>
    </location>
</feature>
<feature type="region of interest" description="Disordered" evidence="3">
    <location>
        <begin position="24"/>
        <end position="55"/>
    </location>
</feature>
<gene>
    <name evidence="4" type="ORF">VNO77_39626</name>
</gene>
<organism evidence="4 5">
    <name type="scientific">Canavalia gladiata</name>
    <name type="common">Sword bean</name>
    <name type="synonym">Dolichos gladiatus</name>
    <dbReference type="NCBI Taxonomy" id="3824"/>
    <lineage>
        <taxon>Eukaryota</taxon>
        <taxon>Viridiplantae</taxon>
        <taxon>Streptophyta</taxon>
        <taxon>Embryophyta</taxon>
        <taxon>Tracheophyta</taxon>
        <taxon>Spermatophyta</taxon>
        <taxon>Magnoliopsida</taxon>
        <taxon>eudicotyledons</taxon>
        <taxon>Gunneridae</taxon>
        <taxon>Pentapetalae</taxon>
        <taxon>rosids</taxon>
        <taxon>fabids</taxon>
        <taxon>Fabales</taxon>
        <taxon>Fabaceae</taxon>
        <taxon>Papilionoideae</taxon>
        <taxon>50 kb inversion clade</taxon>
        <taxon>NPAAA clade</taxon>
        <taxon>indigoferoid/millettioid clade</taxon>
        <taxon>Phaseoleae</taxon>
        <taxon>Canavalia</taxon>
    </lineage>
</organism>
<dbReference type="GO" id="GO:0009902">
    <property type="term" value="P:chloroplast relocation"/>
    <property type="evidence" value="ECO:0007669"/>
    <property type="project" value="TreeGrafter"/>
</dbReference>
<feature type="region of interest" description="Disordered" evidence="3">
    <location>
        <begin position="567"/>
        <end position="692"/>
    </location>
</feature>
<feature type="region of interest" description="Disordered" evidence="3">
    <location>
        <begin position="354"/>
        <end position="420"/>
    </location>
</feature>
<feature type="region of interest" description="Disordered" evidence="3">
    <location>
        <begin position="439"/>
        <end position="465"/>
    </location>
</feature>
<feature type="compositionally biased region" description="Low complexity" evidence="3">
    <location>
        <begin position="444"/>
        <end position="454"/>
    </location>
</feature>
<dbReference type="GO" id="GO:0009707">
    <property type="term" value="C:chloroplast outer membrane"/>
    <property type="evidence" value="ECO:0007669"/>
    <property type="project" value="TreeGrafter"/>
</dbReference>
<feature type="compositionally biased region" description="Polar residues" evidence="3">
    <location>
        <begin position="394"/>
        <end position="404"/>
    </location>
</feature>
<dbReference type="AlphaFoldDB" id="A0AAN9JXW7"/>
<sequence length="972" mass="108646">MIVRLGLIVAASLAAFTVKQLNVKSSKPEHKDEGTEEEQVRRVTDALKNKEKEEEEEKEEVKLISSVINRVNDFEDDILPEFEDLLSGEIEFPLPPDKAEKDKVYEIEMANNASELDRLRRLVKELEEREVKLEGELLEYYGLKEQESDIVELQRQLKIKTVEIDMLNITINSLQAERKKLQEELTQGVSSKKELEVARNKIKELQRQMQLEANQTKGQLLLLKQQVSGLQVKEEEAARKDSQLEKKLKAVNDLEVEVVELKRKNKELQHEKRELMVKLNAAESRVTELSNMTESEMVAKAKEEVSNLRHTNEDLLKQVEGLQMNRFSEVEELVYLRWVNACLRYELRNYQAPPGKVSARDLSKSLSPKSQDKAKQLMLEYAGSERGQGDTDLDSNFSHPSSPGSEDFDNTSIDSSTSKYSSLSKKTGLIQKLKKWGKSKDDSSALSSPARSFSGGSPRRMSMSVKPKGPLESLMLRNVGDSVAITTFGLRDQELTDSPETDMRRVTSSDSLNSVATSFQLMSKSVDGSMDEKYPAYKDRHKLALAREKQIKEKAEKARVLKFGDNSSLSMTKGERGSPISLPPKLTQIKEKSFVSGTPNDQSDEGKNVENQSISKMKLSHIEKRPTRVPRPPPKPAGGAAAVSTTASPSNGIPSAPPIPPPPPGAPLPPPPPGGPPPPPPPPGSLSRGAMDGDKVHRAPQLVEFYQTLMKREAKKDTSSLLASSTSNASDARSNMIGEIENRSSFLLAVKADVETQGDFVMSLAAEVRAASFTDINDLVAFVNWLDEELSFLVDERAVLKHFDWPEGKADALREAAFEYQDLMKLENRVSTFIDDPQIPCEAALKKMYSLLEKVEQSVYALLRTRDMAISRYREFGIPVNWLLDSGVVGKIKLSSVQLAKKYMKRVASELDALSGPEKEPTREFLILQGVRFAFRVHQFAGGFDAESMKAFEDLRSRIQTPQAGEDNKPET</sequence>
<dbReference type="EMBL" id="JAYMYQ010000010">
    <property type="protein sequence ID" value="KAK7306968.1"/>
    <property type="molecule type" value="Genomic_DNA"/>
</dbReference>
<name>A0AAN9JXW7_CANGL</name>
<evidence type="ECO:0000256" key="3">
    <source>
        <dbReference type="SAM" id="MobiDB-lite"/>
    </source>
</evidence>
<feature type="compositionally biased region" description="Low complexity" evidence="3">
    <location>
        <begin position="637"/>
        <end position="654"/>
    </location>
</feature>
<keyword evidence="1 2" id="KW-0175">Coiled coil</keyword>
<reference evidence="4 5" key="1">
    <citation type="submission" date="2024-01" db="EMBL/GenBank/DDBJ databases">
        <title>The genomes of 5 underutilized Papilionoideae crops provide insights into root nodulation and disease resistanc.</title>
        <authorList>
            <person name="Jiang F."/>
        </authorList>
    </citation>
    <scope>NUCLEOTIDE SEQUENCE [LARGE SCALE GENOMIC DNA]</scope>
    <source>
        <strain evidence="4">LVBAO_FW01</strain>
        <tissue evidence="4">Leaves</tissue>
    </source>
</reference>
<comment type="caution">
    <text evidence="4">The sequence shown here is derived from an EMBL/GenBank/DDBJ whole genome shotgun (WGS) entry which is preliminary data.</text>
</comment>
<evidence type="ECO:0000313" key="4">
    <source>
        <dbReference type="EMBL" id="KAK7306968.1"/>
    </source>
</evidence>
<feature type="compositionally biased region" description="Pro residues" evidence="3">
    <location>
        <begin position="655"/>
        <end position="684"/>
    </location>
</feature>
<dbReference type="PANTHER" id="PTHR31342">
    <property type="entry name" value="PROTEIN CHUP1, CHLOROPLASTIC"/>
    <property type="match status" value="1"/>
</dbReference>
<protein>
    <recommendedName>
        <fullName evidence="6">Protein CHUP1, chloroplastic</fullName>
    </recommendedName>
</protein>
<accession>A0AAN9JXW7</accession>
<evidence type="ECO:0000256" key="1">
    <source>
        <dbReference type="ARBA" id="ARBA00023054"/>
    </source>
</evidence>
<proteinExistence type="predicted"/>
<feature type="compositionally biased region" description="Low complexity" evidence="3">
    <location>
        <begin position="411"/>
        <end position="420"/>
    </location>
</feature>
<feature type="coiled-coil region" evidence="2">
    <location>
        <begin position="109"/>
        <end position="215"/>
    </location>
</feature>
<keyword evidence="5" id="KW-1185">Reference proteome</keyword>
<feature type="compositionally biased region" description="Basic and acidic residues" evidence="3">
    <location>
        <begin position="26"/>
        <end position="52"/>
    </location>
</feature>
<dbReference type="InterPro" id="IPR040265">
    <property type="entry name" value="CHUP1/IPGA1-like"/>
</dbReference>
<evidence type="ECO:0000313" key="5">
    <source>
        <dbReference type="Proteomes" id="UP001367508"/>
    </source>
</evidence>